<dbReference type="GO" id="GO:1902983">
    <property type="term" value="P:DNA strand elongation involved in mitotic DNA replication"/>
    <property type="evidence" value="ECO:0007669"/>
    <property type="project" value="TreeGrafter"/>
</dbReference>
<dbReference type="SUPFAM" id="SSF158573">
    <property type="entry name" value="GINS helical bundle-like"/>
    <property type="match status" value="1"/>
</dbReference>
<dbReference type="GO" id="GO:0000811">
    <property type="term" value="C:GINS complex"/>
    <property type="evidence" value="ECO:0007669"/>
    <property type="project" value="UniProtKB-UniRule"/>
</dbReference>
<dbReference type="FunCoup" id="A0A316V632">
    <property type="interactions" value="195"/>
</dbReference>
<dbReference type="CDD" id="cd11710">
    <property type="entry name" value="GINS_A_psf1"/>
    <property type="match status" value="1"/>
</dbReference>
<organism evidence="8 9">
    <name type="scientific">Meira miltonrushii</name>
    <dbReference type="NCBI Taxonomy" id="1280837"/>
    <lineage>
        <taxon>Eukaryota</taxon>
        <taxon>Fungi</taxon>
        <taxon>Dikarya</taxon>
        <taxon>Basidiomycota</taxon>
        <taxon>Ustilaginomycotina</taxon>
        <taxon>Exobasidiomycetes</taxon>
        <taxon>Exobasidiales</taxon>
        <taxon>Brachybasidiaceae</taxon>
        <taxon>Meira</taxon>
    </lineage>
</organism>
<gene>
    <name evidence="8" type="ORF">FA14DRAFT_80832</name>
</gene>
<dbReference type="Pfam" id="PF05916">
    <property type="entry name" value="Sld5"/>
    <property type="match status" value="1"/>
</dbReference>
<dbReference type="RefSeq" id="XP_025353351.1">
    <property type="nucleotide sequence ID" value="XM_025502933.1"/>
</dbReference>
<dbReference type="Proteomes" id="UP000245771">
    <property type="component" value="Unassembled WGS sequence"/>
</dbReference>
<proteinExistence type="inferred from homology"/>
<evidence type="ECO:0000256" key="2">
    <source>
        <dbReference type="ARBA" id="ARBA00006677"/>
    </source>
</evidence>
<comment type="similarity">
    <text evidence="2 6">Belongs to the GINS1/PSF1 family.</text>
</comment>
<evidence type="ECO:0000256" key="4">
    <source>
        <dbReference type="ARBA" id="ARBA00022705"/>
    </source>
</evidence>
<comment type="function">
    <text evidence="6">Required for correct functioning of the GINS complex, a complex that plays an essential role in the initiation of DNA replication, and progression of DNA replication forks. GINS complex seems to bind preferentially to single-stranded DNA.</text>
</comment>
<protein>
    <recommendedName>
        <fullName evidence="3 6">DNA replication complex GINS protein PSF1</fullName>
    </recommendedName>
</protein>
<dbReference type="Gene3D" id="1.20.58.1030">
    <property type="match status" value="1"/>
</dbReference>
<dbReference type="GeneID" id="37024714"/>
<comment type="subunit">
    <text evidence="6">Component of the GINS complex.</text>
</comment>
<evidence type="ECO:0000313" key="9">
    <source>
        <dbReference type="Proteomes" id="UP000245771"/>
    </source>
</evidence>
<sequence>MFGDLGLKLVQEARAAEINQTLPPYNDELVRLVMLETRQLQTHISGLLQEAGGVQAAETEESLAGQLITHHAAAQRNKRCLLAYHNVRLQYLQSILWSKGGSLELTLNHSIESPARLMAHEADKTTLKSRCSMAELAFVRQYADLNRAYKSEFLDVVDVSASLGRSTKTDDIGPIKELMVSIVSHVDAKDVQTERGSISLRRGERMRILRSEVDALIMRGWVSVLDE</sequence>
<evidence type="ECO:0000256" key="6">
    <source>
        <dbReference type="RuleBase" id="RU368085"/>
    </source>
</evidence>
<evidence type="ECO:0000313" key="8">
    <source>
        <dbReference type="EMBL" id="PWN33049.1"/>
    </source>
</evidence>
<dbReference type="AlphaFoldDB" id="A0A316V632"/>
<keyword evidence="5 6" id="KW-0539">Nucleus</keyword>
<keyword evidence="9" id="KW-1185">Reference proteome</keyword>
<dbReference type="STRING" id="1280837.A0A316V632"/>
<accession>A0A316V632</accession>
<dbReference type="InParanoid" id="A0A316V632"/>
<dbReference type="EMBL" id="KZ819605">
    <property type="protein sequence ID" value="PWN33049.1"/>
    <property type="molecule type" value="Genomic_DNA"/>
</dbReference>
<dbReference type="PANTHER" id="PTHR12914:SF2">
    <property type="entry name" value="DNA REPLICATION COMPLEX GINS PROTEIN PSF1"/>
    <property type="match status" value="1"/>
</dbReference>
<comment type="subcellular location">
    <subcellularLocation>
        <location evidence="1 6">Nucleus</location>
    </subcellularLocation>
</comment>
<dbReference type="InterPro" id="IPR036224">
    <property type="entry name" value="GINS_bundle-like_dom_sf"/>
</dbReference>
<name>A0A316V632_9BASI</name>
<keyword evidence="4 6" id="KW-0235">DNA replication</keyword>
<evidence type="ECO:0000256" key="3">
    <source>
        <dbReference type="ARBA" id="ARBA00015143"/>
    </source>
</evidence>
<reference evidence="8 9" key="1">
    <citation type="journal article" date="2018" name="Mol. Biol. Evol.">
        <title>Broad Genomic Sampling Reveals a Smut Pathogenic Ancestry of the Fungal Clade Ustilaginomycotina.</title>
        <authorList>
            <person name="Kijpornyongpan T."/>
            <person name="Mondo S.J."/>
            <person name="Barry K."/>
            <person name="Sandor L."/>
            <person name="Lee J."/>
            <person name="Lipzen A."/>
            <person name="Pangilinan J."/>
            <person name="LaButti K."/>
            <person name="Hainaut M."/>
            <person name="Henrissat B."/>
            <person name="Grigoriev I.V."/>
            <person name="Spatafora J.W."/>
            <person name="Aime M.C."/>
        </authorList>
    </citation>
    <scope>NUCLEOTIDE SEQUENCE [LARGE SCALE GENOMIC DNA]</scope>
    <source>
        <strain evidence="8 9">MCA 3882</strain>
    </source>
</reference>
<feature type="domain" description="GINS subunit" evidence="7">
    <location>
        <begin position="66"/>
        <end position="152"/>
    </location>
</feature>
<dbReference type="InterPro" id="IPR005339">
    <property type="entry name" value="GINS_Psf1"/>
</dbReference>
<evidence type="ECO:0000256" key="5">
    <source>
        <dbReference type="ARBA" id="ARBA00023242"/>
    </source>
</evidence>
<dbReference type="OrthoDB" id="10252587at2759"/>
<dbReference type="InterPro" id="IPR021151">
    <property type="entry name" value="GINS_A"/>
</dbReference>
<evidence type="ECO:0000256" key="1">
    <source>
        <dbReference type="ARBA" id="ARBA00004123"/>
    </source>
</evidence>
<evidence type="ECO:0000259" key="7">
    <source>
        <dbReference type="Pfam" id="PF05916"/>
    </source>
</evidence>
<dbReference type="PANTHER" id="PTHR12914">
    <property type="entry name" value="PARTNER OF SLD5"/>
    <property type="match status" value="1"/>
</dbReference>